<gene>
    <name evidence="5" type="ORF">M9458_027243</name>
</gene>
<evidence type="ECO:0000256" key="2">
    <source>
        <dbReference type="ARBA" id="ARBA00022553"/>
    </source>
</evidence>
<comment type="caution">
    <text evidence="5">The sequence shown here is derived from an EMBL/GenBank/DDBJ whole genome shotgun (WGS) entry which is preliminary data.</text>
</comment>
<feature type="non-terminal residue" evidence="5">
    <location>
        <position position="1"/>
    </location>
</feature>
<reference evidence="5 6" key="1">
    <citation type="submission" date="2024-05" db="EMBL/GenBank/DDBJ databases">
        <title>Genome sequencing and assembly of Indian major carp, Cirrhinus mrigala (Hamilton, 1822).</title>
        <authorList>
            <person name="Mohindra V."/>
            <person name="Chowdhury L.M."/>
            <person name="Lal K."/>
            <person name="Jena J.K."/>
        </authorList>
    </citation>
    <scope>NUCLEOTIDE SEQUENCE [LARGE SCALE GENOMIC DNA]</scope>
    <source>
        <strain evidence="5">CM1030</strain>
        <tissue evidence="5">Blood</tissue>
    </source>
</reference>
<dbReference type="PANTHER" id="PTHR14514">
    <property type="entry name" value="PKA ANCHORING PROTEIN"/>
    <property type="match status" value="1"/>
</dbReference>
<proteinExistence type="predicted"/>
<dbReference type="Proteomes" id="UP001529510">
    <property type="component" value="Unassembled WGS sequence"/>
</dbReference>
<evidence type="ECO:0000313" key="6">
    <source>
        <dbReference type="Proteomes" id="UP001529510"/>
    </source>
</evidence>
<evidence type="ECO:0000256" key="4">
    <source>
        <dbReference type="ARBA" id="ARBA00023136"/>
    </source>
</evidence>
<accession>A0ABD0PWE9</accession>
<dbReference type="PANTHER" id="PTHR14514:SF4">
    <property type="entry name" value="NESPRIN-2"/>
    <property type="match status" value="1"/>
</dbReference>
<keyword evidence="2" id="KW-0597">Phosphoprotein</keyword>
<name>A0ABD0PWE9_CIRMR</name>
<evidence type="ECO:0000256" key="3">
    <source>
        <dbReference type="ARBA" id="ARBA00022737"/>
    </source>
</evidence>
<keyword evidence="6" id="KW-1185">Reference proteome</keyword>
<dbReference type="SUPFAM" id="SSF46966">
    <property type="entry name" value="Spectrin repeat"/>
    <property type="match status" value="1"/>
</dbReference>
<comment type="subcellular location">
    <subcellularLocation>
        <location evidence="1">Endomembrane system</location>
    </subcellularLocation>
</comment>
<sequence>EIDSQWEDLTKTTATLIGGISTDSAQMLSKHLEKERARWSEVKEKVTQALQRSHSLLKVWQRYSDQLKHHKEQLNMHIKTLADHKQLAHSIAELKT</sequence>
<keyword evidence="4" id="KW-0472">Membrane</keyword>
<dbReference type="EMBL" id="JAMKFB020000013">
    <property type="protein sequence ID" value="KAL0178349.1"/>
    <property type="molecule type" value="Genomic_DNA"/>
</dbReference>
<keyword evidence="3" id="KW-0677">Repeat</keyword>
<feature type="non-terminal residue" evidence="5">
    <location>
        <position position="96"/>
    </location>
</feature>
<organism evidence="5 6">
    <name type="scientific">Cirrhinus mrigala</name>
    <name type="common">Mrigala</name>
    <dbReference type="NCBI Taxonomy" id="683832"/>
    <lineage>
        <taxon>Eukaryota</taxon>
        <taxon>Metazoa</taxon>
        <taxon>Chordata</taxon>
        <taxon>Craniata</taxon>
        <taxon>Vertebrata</taxon>
        <taxon>Euteleostomi</taxon>
        <taxon>Actinopterygii</taxon>
        <taxon>Neopterygii</taxon>
        <taxon>Teleostei</taxon>
        <taxon>Ostariophysi</taxon>
        <taxon>Cypriniformes</taxon>
        <taxon>Cyprinidae</taxon>
        <taxon>Labeoninae</taxon>
        <taxon>Labeonini</taxon>
        <taxon>Cirrhinus</taxon>
    </lineage>
</organism>
<evidence type="ECO:0000256" key="1">
    <source>
        <dbReference type="ARBA" id="ARBA00004308"/>
    </source>
</evidence>
<protein>
    <submittedName>
        <fullName evidence="5">Uncharacterized protein</fullName>
    </submittedName>
</protein>
<evidence type="ECO:0000313" key="5">
    <source>
        <dbReference type="EMBL" id="KAL0178349.1"/>
    </source>
</evidence>
<dbReference type="AlphaFoldDB" id="A0ABD0PWE9"/>